<proteinExistence type="predicted"/>
<dbReference type="InterPro" id="IPR003594">
    <property type="entry name" value="HATPase_dom"/>
</dbReference>
<gene>
    <name evidence="3" type="ORF">HNR72_000770</name>
</gene>
<keyword evidence="4" id="KW-1185">Reference proteome</keyword>
<accession>A0AA89TEV0</accession>
<evidence type="ECO:0000313" key="3">
    <source>
        <dbReference type="EMBL" id="MBB5809742.1"/>
    </source>
</evidence>
<dbReference type="PANTHER" id="PTHR35526">
    <property type="entry name" value="ANTI-SIGMA-F FACTOR RSBW-RELATED"/>
    <property type="match status" value="1"/>
</dbReference>
<evidence type="ECO:0000259" key="2">
    <source>
        <dbReference type="Pfam" id="PF13581"/>
    </source>
</evidence>
<keyword evidence="1" id="KW-0808">Transferase</keyword>
<dbReference type="GO" id="GO:0004674">
    <property type="term" value="F:protein serine/threonine kinase activity"/>
    <property type="evidence" value="ECO:0007669"/>
    <property type="project" value="UniProtKB-KW"/>
</dbReference>
<evidence type="ECO:0000256" key="1">
    <source>
        <dbReference type="ARBA" id="ARBA00022527"/>
    </source>
</evidence>
<sequence>MSTTIAAEPVSWPSAPAVAAWGKQSVPTRVGLALAADPEHISTARRQIAAHLRCWDLDHLVDDATLITSELVTNAVLYGLAETIMVHLAKCGTATDPQLLITVTDECPAEAMPEVASPASSDEHGRGLYILQCLASRWGTATGHGGKLVWATLAVNAPEHDPETGAA</sequence>
<dbReference type="RefSeq" id="WP_184843715.1">
    <property type="nucleotide sequence ID" value="NZ_BAABFE010000004.1"/>
</dbReference>
<dbReference type="InterPro" id="IPR036890">
    <property type="entry name" value="HATPase_C_sf"/>
</dbReference>
<keyword evidence="1" id="KW-0723">Serine/threonine-protein kinase</keyword>
<dbReference type="GeneID" id="93837147"/>
<feature type="domain" description="Histidine kinase/HSP90-like ATPase" evidence="2">
    <location>
        <begin position="35"/>
        <end position="152"/>
    </location>
</feature>
<dbReference type="Proteomes" id="UP000579531">
    <property type="component" value="Unassembled WGS sequence"/>
</dbReference>
<keyword evidence="1" id="KW-0418">Kinase</keyword>
<dbReference type="CDD" id="cd16936">
    <property type="entry name" value="HATPase_RsbW-like"/>
    <property type="match status" value="1"/>
</dbReference>
<dbReference type="SUPFAM" id="SSF55874">
    <property type="entry name" value="ATPase domain of HSP90 chaperone/DNA topoisomerase II/histidine kinase"/>
    <property type="match status" value="1"/>
</dbReference>
<dbReference type="EMBL" id="JACHLX010000001">
    <property type="protein sequence ID" value="MBB5809742.1"/>
    <property type="molecule type" value="Genomic_DNA"/>
</dbReference>
<dbReference type="PANTHER" id="PTHR35526:SF3">
    <property type="entry name" value="ANTI-SIGMA-F FACTOR RSBW"/>
    <property type="match status" value="1"/>
</dbReference>
<reference evidence="3 4" key="1">
    <citation type="submission" date="2020-08" db="EMBL/GenBank/DDBJ databases">
        <title>Sequencing the genomes of 1000 actinobacteria strains.</title>
        <authorList>
            <person name="Klenk H.-P."/>
        </authorList>
    </citation>
    <scope>NUCLEOTIDE SEQUENCE [LARGE SCALE GENOMIC DNA]</scope>
    <source>
        <strain evidence="3 4">DSM 40129</strain>
    </source>
</reference>
<evidence type="ECO:0000313" key="4">
    <source>
        <dbReference type="Proteomes" id="UP000579531"/>
    </source>
</evidence>
<dbReference type="AlphaFoldDB" id="A0AA89TEV0"/>
<organism evidence="3 4">
    <name type="scientific">Streptomyces collinus</name>
    <dbReference type="NCBI Taxonomy" id="42684"/>
    <lineage>
        <taxon>Bacteria</taxon>
        <taxon>Bacillati</taxon>
        <taxon>Actinomycetota</taxon>
        <taxon>Actinomycetes</taxon>
        <taxon>Kitasatosporales</taxon>
        <taxon>Streptomycetaceae</taxon>
        <taxon>Streptomyces</taxon>
    </lineage>
</organism>
<dbReference type="Gene3D" id="3.30.565.10">
    <property type="entry name" value="Histidine kinase-like ATPase, C-terminal domain"/>
    <property type="match status" value="1"/>
</dbReference>
<comment type="caution">
    <text evidence="3">The sequence shown here is derived from an EMBL/GenBank/DDBJ whole genome shotgun (WGS) entry which is preliminary data.</text>
</comment>
<name>A0AA89TEV0_STRCU</name>
<dbReference type="InterPro" id="IPR050267">
    <property type="entry name" value="Anti-sigma-factor_SerPK"/>
</dbReference>
<protein>
    <submittedName>
        <fullName evidence="3">Anti-sigma regulatory factor (Ser/Thr protein kinase)</fullName>
    </submittedName>
</protein>
<dbReference type="Pfam" id="PF13581">
    <property type="entry name" value="HATPase_c_2"/>
    <property type="match status" value="1"/>
</dbReference>